<dbReference type="PIRSF" id="PIRSF016897">
    <property type="entry name" value="GlpP"/>
    <property type="match status" value="1"/>
</dbReference>
<evidence type="ECO:0000313" key="2">
    <source>
        <dbReference type="Proteomes" id="UP001205748"/>
    </source>
</evidence>
<sequence>MNNKFFDNLNTNPIIGAINNMEEAERAIHSPCNIVFLLHGDIFNIKHIVDRVKDKRKLIYVHIDLIEGLSKSIMALKFMHEHISPDGIITTKGNLVKAAKQMDFFSIQRLFALDSLSLETGIKSVKSTKPDAIEILPGIIPRVTKYVQKETNIPIIAGGLITHKEDVIHSLQSGAIGISTSNEKIWYV</sequence>
<dbReference type="PANTHER" id="PTHR35787">
    <property type="entry name" value="GLYCEROL UPTAKE OPERON ANTITERMINATOR REGULATORY PROTEIN"/>
    <property type="match status" value="1"/>
</dbReference>
<dbReference type="InterPro" id="IPR006699">
    <property type="entry name" value="GlpP"/>
</dbReference>
<evidence type="ECO:0000313" key="1">
    <source>
        <dbReference type="EMBL" id="MCR1897694.1"/>
    </source>
</evidence>
<proteinExistence type="predicted"/>
<dbReference type="GO" id="GO:0006355">
    <property type="term" value="P:regulation of DNA-templated transcription"/>
    <property type="evidence" value="ECO:0007669"/>
    <property type="project" value="InterPro"/>
</dbReference>
<dbReference type="PANTHER" id="PTHR35787:SF1">
    <property type="entry name" value="GLYCEROL UPTAKE OPERON ANTITERMINATOR REGULATORY PROTEIN"/>
    <property type="match status" value="1"/>
</dbReference>
<name>A0AAE3HEE1_9FIRM</name>
<keyword evidence="2" id="KW-1185">Reference proteome</keyword>
<dbReference type="InterPro" id="IPR013785">
    <property type="entry name" value="Aldolase_TIM"/>
</dbReference>
<dbReference type="SUPFAM" id="SSF110391">
    <property type="entry name" value="GlpP-like"/>
    <property type="match status" value="1"/>
</dbReference>
<dbReference type="GO" id="GO:0006071">
    <property type="term" value="P:glycerol metabolic process"/>
    <property type="evidence" value="ECO:0007669"/>
    <property type="project" value="InterPro"/>
</dbReference>
<reference evidence="1" key="1">
    <citation type="submission" date="2022-07" db="EMBL/GenBank/DDBJ databases">
        <title>Enhanced cultured diversity of the mouse gut microbiota enables custom-made synthetic communities.</title>
        <authorList>
            <person name="Afrizal A."/>
        </authorList>
    </citation>
    <scope>NUCLEOTIDE SEQUENCE</scope>
    <source>
        <strain evidence="1">DSM 28593</strain>
    </source>
</reference>
<dbReference type="Pfam" id="PF04309">
    <property type="entry name" value="G3P_antiterm"/>
    <property type="match status" value="1"/>
</dbReference>
<dbReference type="EMBL" id="JANKAS010000001">
    <property type="protein sequence ID" value="MCR1897694.1"/>
    <property type="molecule type" value="Genomic_DNA"/>
</dbReference>
<organism evidence="1 2">
    <name type="scientific">Irregularibacter muris</name>
    <dbReference type="NCBI Taxonomy" id="1796619"/>
    <lineage>
        <taxon>Bacteria</taxon>
        <taxon>Bacillati</taxon>
        <taxon>Bacillota</taxon>
        <taxon>Clostridia</taxon>
        <taxon>Eubacteriales</taxon>
        <taxon>Eubacteriaceae</taxon>
        <taxon>Irregularibacter</taxon>
    </lineage>
</organism>
<gene>
    <name evidence="1" type="ORF">NSA47_01640</name>
</gene>
<dbReference type="Gene3D" id="3.20.20.70">
    <property type="entry name" value="Aldolase class I"/>
    <property type="match status" value="1"/>
</dbReference>
<comment type="caution">
    <text evidence="1">The sequence shown here is derived from an EMBL/GenBank/DDBJ whole genome shotgun (WGS) entry which is preliminary data.</text>
</comment>
<accession>A0AAE3HEE1</accession>
<protein>
    <submittedName>
        <fullName evidence="1">Glycerol-3-phosphate responsive antiterminator</fullName>
    </submittedName>
</protein>
<dbReference type="AlphaFoldDB" id="A0AAE3HEE1"/>
<dbReference type="Proteomes" id="UP001205748">
    <property type="component" value="Unassembled WGS sequence"/>
</dbReference>
<dbReference type="RefSeq" id="WP_257529106.1">
    <property type="nucleotide sequence ID" value="NZ_JANKAS010000001.1"/>
</dbReference>